<sequence length="60" mass="6869">MTSPHDIDKAAVKIIPIFDYVFVGDALRLCFDREPFGEFRYVRITHAPAVQQIVSLHPQV</sequence>
<name>A0ABZ0VYT5_9HYPH</name>
<geneLocation type="plasmid" evidence="1 2">
    <name>pMhuNZP2235a</name>
</geneLocation>
<dbReference type="Proteomes" id="UP001322481">
    <property type="component" value="Plasmid pMhuNZP2235a"/>
</dbReference>
<dbReference type="RefSeq" id="WP_019863686.1">
    <property type="nucleotide sequence ID" value="NZ_CP139859.1"/>
</dbReference>
<keyword evidence="1" id="KW-0614">Plasmid</keyword>
<accession>A0ABZ0VYT5</accession>
<gene>
    <name evidence="1" type="ORF">U0R22_006937</name>
</gene>
<proteinExistence type="predicted"/>
<evidence type="ECO:0000313" key="1">
    <source>
        <dbReference type="EMBL" id="WQC02683.1"/>
    </source>
</evidence>
<keyword evidence="2" id="KW-1185">Reference proteome</keyword>
<organism evidence="1 2">
    <name type="scientific">Mesorhizobium huakuii</name>
    <dbReference type="NCBI Taxonomy" id="28104"/>
    <lineage>
        <taxon>Bacteria</taxon>
        <taxon>Pseudomonadati</taxon>
        <taxon>Pseudomonadota</taxon>
        <taxon>Alphaproteobacteria</taxon>
        <taxon>Hyphomicrobiales</taxon>
        <taxon>Phyllobacteriaceae</taxon>
        <taxon>Mesorhizobium</taxon>
    </lineage>
</organism>
<reference evidence="1 2" key="1">
    <citation type="submission" date="2023-11" db="EMBL/GenBank/DDBJ databases">
        <authorList>
            <person name="Panchal A.K."/>
            <person name="Meaney J.S."/>
            <person name="Karas B.J."/>
            <person name="diCenzo G.C."/>
        </authorList>
    </citation>
    <scope>NUCLEOTIDE SEQUENCE [LARGE SCALE GENOMIC DNA]</scope>
    <source>
        <strain evidence="1 2">NZP2235</strain>
        <plasmid evidence="1 2">pMhuNZP2235a</plasmid>
    </source>
</reference>
<dbReference type="EMBL" id="CP139859">
    <property type="protein sequence ID" value="WQC02683.1"/>
    <property type="molecule type" value="Genomic_DNA"/>
</dbReference>
<evidence type="ECO:0000313" key="2">
    <source>
        <dbReference type="Proteomes" id="UP001322481"/>
    </source>
</evidence>
<protein>
    <submittedName>
        <fullName evidence="1">Uncharacterized protein</fullName>
    </submittedName>
</protein>